<gene>
    <name evidence="2" type="ORF">OI18_11500</name>
</gene>
<dbReference type="InterPro" id="IPR011032">
    <property type="entry name" value="GroES-like_sf"/>
</dbReference>
<dbReference type="SUPFAM" id="SSF51735">
    <property type="entry name" value="NAD(P)-binding Rossmann-fold domains"/>
    <property type="match status" value="1"/>
</dbReference>
<dbReference type="PANTHER" id="PTHR44013">
    <property type="entry name" value="ZINC-TYPE ALCOHOL DEHYDROGENASE-LIKE PROTEIN C16A3.02C"/>
    <property type="match status" value="1"/>
</dbReference>
<dbReference type="InterPro" id="IPR002364">
    <property type="entry name" value="Quin_OxRdtase/zeta-crystal_CS"/>
</dbReference>
<keyword evidence="3" id="KW-1185">Reference proteome</keyword>
<dbReference type="InterPro" id="IPR020843">
    <property type="entry name" value="ER"/>
</dbReference>
<dbReference type="Gene3D" id="3.90.180.10">
    <property type="entry name" value="Medium-chain alcohol dehydrogenases, catalytic domain"/>
    <property type="match status" value="1"/>
</dbReference>
<dbReference type="GO" id="GO:0008270">
    <property type="term" value="F:zinc ion binding"/>
    <property type="evidence" value="ECO:0007669"/>
    <property type="project" value="InterPro"/>
</dbReference>
<dbReference type="STRING" id="1349421.OI18_11500"/>
<evidence type="ECO:0000313" key="2">
    <source>
        <dbReference type="EMBL" id="KIC94490.1"/>
    </source>
</evidence>
<dbReference type="RefSeq" id="WP_039139995.1">
    <property type="nucleotide sequence ID" value="NZ_JSVC01000012.1"/>
</dbReference>
<dbReference type="Proteomes" id="UP000031408">
    <property type="component" value="Unassembled WGS sequence"/>
</dbReference>
<dbReference type="SMART" id="SM00829">
    <property type="entry name" value="PKS_ER"/>
    <property type="match status" value="1"/>
</dbReference>
<dbReference type="Gene3D" id="3.40.50.720">
    <property type="entry name" value="NAD(P)-binding Rossmann-like Domain"/>
    <property type="match status" value="1"/>
</dbReference>
<dbReference type="GO" id="GO:0016491">
    <property type="term" value="F:oxidoreductase activity"/>
    <property type="evidence" value="ECO:0007669"/>
    <property type="project" value="InterPro"/>
</dbReference>
<dbReference type="AlphaFoldDB" id="A0A0C1IJY5"/>
<evidence type="ECO:0000259" key="1">
    <source>
        <dbReference type="SMART" id="SM00829"/>
    </source>
</evidence>
<dbReference type="PROSITE" id="PS01162">
    <property type="entry name" value="QOR_ZETA_CRYSTAL"/>
    <property type="match status" value="1"/>
</dbReference>
<evidence type="ECO:0000313" key="3">
    <source>
        <dbReference type="Proteomes" id="UP000031408"/>
    </source>
</evidence>
<feature type="domain" description="Enoyl reductase (ER)" evidence="1">
    <location>
        <begin position="10"/>
        <end position="317"/>
    </location>
</feature>
<dbReference type="PANTHER" id="PTHR44013:SF1">
    <property type="entry name" value="ZINC-TYPE ALCOHOL DEHYDROGENASE-LIKE PROTEIN C16A3.02C"/>
    <property type="match status" value="1"/>
</dbReference>
<comment type="caution">
    <text evidence="2">The sequence shown here is derived from an EMBL/GenBank/DDBJ whole genome shotgun (WGS) entry which is preliminary data.</text>
</comment>
<name>A0A0C1IJY5_9BACT</name>
<dbReference type="OrthoDB" id="634508at2"/>
<protein>
    <submittedName>
        <fullName evidence="2">Alcohol dehydrogenase</fullName>
    </submittedName>
</protein>
<accession>A0A0C1IJY5</accession>
<organism evidence="2 3">
    <name type="scientific">Flavihumibacter solisilvae</name>
    <dbReference type="NCBI Taxonomy" id="1349421"/>
    <lineage>
        <taxon>Bacteria</taxon>
        <taxon>Pseudomonadati</taxon>
        <taxon>Bacteroidota</taxon>
        <taxon>Chitinophagia</taxon>
        <taxon>Chitinophagales</taxon>
        <taxon>Chitinophagaceae</taxon>
        <taxon>Flavihumibacter</taxon>
    </lineage>
</organism>
<dbReference type="Pfam" id="PF13602">
    <property type="entry name" value="ADH_zinc_N_2"/>
    <property type="match status" value="1"/>
</dbReference>
<dbReference type="SUPFAM" id="SSF50129">
    <property type="entry name" value="GroES-like"/>
    <property type="match status" value="1"/>
</dbReference>
<dbReference type="InterPro" id="IPR036291">
    <property type="entry name" value="NAD(P)-bd_dom_sf"/>
</dbReference>
<dbReference type="InterPro" id="IPR052733">
    <property type="entry name" value="Chloroplast_QOR"/>
</dbReference>
<proteinExistence type="predicted"/>
<dbReference type="InterPro" id="IPR013154">
    <property type="entry name" value="ADH-like_N"/>
</dbReference>
<sequence>MKAIVYHEYGNIDVLRLSDVDKPVPAEDEVLIRNHAVSLNDWDFGLLQGDAVNRLLNGLRKPKRQILGSDVAGRIEAVGKKVARFKVGDDVYGDLSGRWGGFAEYCCAPEKALVLKPAGMSFVEAAAIPQAAMLAVQGLIDTGKIQPGMKLLINGAGGGVGTFGIQLAKLNGANVTGVDSTAKLDKLHSLGFDHVIDYTREDFTKNGQRYDLVLDVKTNRPVSAYSGSIAPGGSYVTVGGSLVRLLQVYLSGPWMARFRKKHFRLVALKPNKDLEYINGLFISDKIKPVIEGPYSISDYQEAFRLFDKAGHFGKVVITF</sequence>
<dbReference type="Pfam" id="PF08240">
    <property type="entry name" value="ADH_N"/>
    <property type="match status" value="1"/>
</dbReference>
<reference evidence="2 3" key="1">
    <citation type="submission" date="2014-11" db="EMBL/GenBank/DDBJ databases">
        <title>Genome sequence of Flavihumibacter solisilvae 3-3.</title>
        <authorList>
            <person name="Zhou G."/>
            <person name="Li M."/>
            <person name="Wang G."/>
        </authorList>
    </citation>
    <scope>NUCLEOTIDE SEQUENCE [LARGE SCALE GENOMIC DNA]</scope>
    <source>
        <strain evidence="2 3">3-3</strain>
    </source>
</reference>
<dbReference type="EMBL" id="JSVC01000012">
    <property type="protein sequence ID" value="KIC94490.1"/>
    <property type="molecule type" value="Genomic_DNA"/>
</dbReference>
<dbReference type="CDD" id="cd08267">
    <property type="entry name" value="MDR1"/>
    <property type="match status" value="1"/>
</dbReference>